<feature type="transmembrane region" description="Helical" evidence="14">
    <location>
        <begin position="471"/>
        <end position="494"/>
    </location>
</feature>
<evidence type="ECO:0000256" key="3">
    <source>
        <dbReference type="ARBA" id="ARBA00022448"/>
    </source>
</evidence>
<evidence type="ECO:0000256" key="4">
    <source>
        <dbReference type="ARBA" id="ARBA00022449"/>
    </source>
</evidence>
<feature type="transmembrane region" description="Helical" evidence="14">
    <location>
        <begin position="115"/>
        <end position="135"/>
    </location>
</feature>
<evidence type="ECO:0000256" key="2">
    <source>
        <dbReference type="ARBA" id="ARBA00007367"/>
    </source>
</evidence>
<feature type="transmembrane region" description="Helical" evidence="14">
    <location>
        <begin position="177"/>
        <end position="200"/>
    </location>
</feature>
<feature type="transmembrane region" description="Helical" evidence="14">
    <location>
        <begin position="246"/>
        <end position="268"/>
    </location>
</feature>
<comment type="similarity">
    <text evidence="2 12">Belongs to the monovalent cation:proton antiporter 1 (CPA1) transporter (TC 2.A.36) family.</text>
</comment>
<proteinExistence type="inferred from homology"/>
<dbReference type="Proteomes" id="UP001333110">
    <property type="component" value="Unassembled WGS sequence"/>
</dbReference>
<keyword evidence="8" id="KW-0915">Sodium</keyword>
<keyword evidence="4 12" id="KW-0050">Antiport</keyword>
<keyword evidence="15" id="KW-0732">Signal</keyword>
<feature type="region of interest" description="Disordered" evidence="13">
    <location>
        <begin position="903"/>
        <end position="922"/>
    </location>
</feature>
<keyword evidence="5" id="KW-1003">Cell membrane</keyword>
<evidence type="ECO:0000256" key="8">
    <source>
        <dbReference type="ARBA" id="ARBA00023053"/>
    </source>
</evidence>
<gene>
    <name evidence="18" type="ORF">QYF61_005232</name>
</gene>
<dbReference type="PANTHER" id="PTHR10110:SF103">
    <property type="entry name" value="SODIUM_HYDROGEN EXCHANGER 4"/>
    <property type="match status" value="1"/>
</dbReference>
<evidence type="ECO:0000256" key="11">
    <source>
        <dbReference type="ARBA" id="ARBA00023201"/>
    </source>
</evidence>
<evidence type="ECO:0000313" key="18">
    <source>
        <dbReference type="EMBL" id="KAK4829563.1"/>
    </source>
</evidence>
<organism evidence="18 19">
    <name type="scientific">Mycteria americana</name>
    <name type="common">Wood stork</name>
    <dbReference type="NCBI Taxonomy" id="33587"/>
    <lineage>
        <taxon>Eukaryota</taxon>
        <taxon>Metazoa</taxon>
        <taxon>Chordata</taxon>
        <taxon>Craniata</taxon>
        <taxon>Vertebrata</taxon>
        <taxon>Euteleostomi</taxon>
        <taxon>Archelosauria</taxon>
        <taxon>Archosauria</taxon>
        <taxon>Dinosauria</taxon>
        <taxon>Saurischia</taxon>
        <taxon>Theropoda</taxon>
        <taxon>Coelurosauria</taxon>
        <taxon>Aves</taxon>
        <taxon>Neognathae</taxon>
        <taxon>Neoaves</taxon>
        <taxon>Aequornithes</taxon>
        <taxon>Ciconiiformes</taxon>
        <taxon>Ciconiidae</taxon>
        <taxon>Mycteria</taxon>
    </lineage>
</organism>
<dbReference type="GO" id="GO:0005886">
    <property type="term" value="C:plasma membrane"/>
    <property type="evidence" value="ECO:0007669"/>
    <property type="project" value="UniProtKB-SubCell"/>
</dbReference>
<keyword evidence="7 14" id="KW-1133">Transmembrane helix</keyword>
<sequence>MAMSSANRQDKRITAPDMGSAALAHVQLLNWLLLLSSLACCSAAASVDEPNLSESFLPNYEPDHGGAVGSSQDTRLYVFTVDYDYVQIPYEVTLWILLASLAKIGFHLYHRLPRLMPESCILIAIGALVGAIIFASDHKSPPVMNTSIYFLYLLPPIVLEEGYFMPTRPFFENFGSILWWSVLGSLLNSFGIGLSLYGVCQIEAFGLTDLNLLQNLLFGSMISAVDPVAALVVFEEASVNEQLYMMIFGESLLNDGITVVLYNIFIAFTQMHRYEEIESIDVFAGFARFFVVGLGGMLFGIIFGFVSAFMTRFTHNISAIEPLLVFMFSYLSYLSAETLYISGILAMTACAVTMKKYVEENVSQNSYTTIKYFMKMLSSVSETLIFMFMGVSTVGKNHEWNWAFICFTLLFCLVWRTLSVFALFYVSNKFRTYPFTFKDQLIISYSGLRGASSFSLAFLLPVNLFPRKKLFITATLVVIYFTVFIQGITIGPLVRYLDVKKTNKKESINEEIHVRLMDHLKAGIEDVCGHWSHYQLRDKFKKFDNKYLKKILIREHQPKSSIVSLYKKMEIKLAIEMAESGMKISKSSTASLHSSSCLAIFWYFRTKFVQLNIESSLVEKDLGVLVEEKLDMNRQCALAAQKANRTLGCIKSSVASRWREVILPLCSALVRPHLQCCVQPWGPQHREDMELLERVQRRATKVIRGLEHLSYEARLRESDRNQHVHRLSPAEVESMRDVLAHNLYQVRQRAPTYSRHNLPTSTNEKQAQEILIRRQHSLRQSCRKGNSLPWGRPASTMGVRYLSLPQGPSQPTRRKARRVTFTDHHRSVSDAAFPVMFRPQPRLHPLEAKHRQEELIPMARLDRRAGPSNLSGQRGNSVSQHRFTKADNLALMPKSRFTVGEVEGYESEEETETMAPARPLAI</sequence>
<accession>A0AAN7SIK0</accession>
<feature type="transmembrane region" description="Helical" evidence="14">
    <location>
        <begin position="330"/>
        <end position="352"/>
    </location>
</feature>
<dbReference type="Pfam" id="PF00999">
    <property type="entry name" value="Na_H_Exchanger"/>
    <property type="match status" value="1"/>
</dbReference>
<evidence type="ECO:0000259" key="17">
    <source>
        <dbReference type="Pfam" id="PF16644"/>
    </source>
</evidence>
<comment type="caution">
    <text evidence="18">The sequence shown here is derived from an EMBL/GenBank/DDBJ whole genome shotgun (WGS) entry which is preliminary data.</text>
</comment>
<feature type="signal peptide" evidence="15">
    <location>
        <begin position="1"/>
        <end position="43"/>
    </location>
</feature>
<evidence type="ECO:0000256" key="6">
    <source>
        <dbReference type="ARBA" id="ARBA00022692"/>
    </source>
</evidence>
<feature type="region of interest" description="Disordered" evidence="13">
    <location>
        <begin position="862"/>
        <end position="881"/>
    </location>
</feature>
<feature type="compositionally biased region" description="Acidic residues" evidence="13">
    <location>
        <begin position="903"/>
        <end position="912"/>
    </location>
</feature>
<dbReference type="PRINTS" id="PR01084">
    <property type="entry name" value="NAHEXCHNGR"/>
</dbReference>
<feature type="transmembrane region" description="Helical" evidence="14">
    <location>
        <begin position="400"/>
        <end position="426"/>
    </location>
</feature>
<keyword evidence="9 12" id="KW-0406">Ion transport</keyword>
<dbReference type="InterPro" id="IPR018422">
    <property type="entry name" value="Cation/H_exchanger_CPA1"/>
</dbReference>
<keyword evidence="11 12" id="KW-0739">Sodium transport</keyword>
<dbReference type="InterPro" id="IPR004709">
    <property type="entry name" value="NaH_exchanger"/>
</dbReference>
<dbReference type="Gene3D" id="6.10.140.1330">
    <property type="match status" value="1"/>
</dbReference>
<evidence type="ECO:0000256" key="15">
    <source>
        <dbReference type="SAM" id="SignalP"/>
    </source>
</evidence>
<keyword evidence="19" id="KW-1185">Reference proteome</keyword>
<evidence type="ECO:0000256" key="12">
    <source>
        <dbReference type="RuleBase" id="RU003722"/>
    </source>
</evidence>
<feature type="chain" id="PRO_5042929254" description="Sodium/hydrogen exchanger" evidence="15">
    <location>
        <begin position="44"/>
        <end position="922"/>
    </location>
</feature>
<feature type="transmembrane region" description="Helical" evidence="14">
    <location>
        <begin position="212"/>
        <end position="234"/>
    </location>
</feature>
<dbReference type="GO" id="GO:0015385">
    <property type="term" value="F:sodium:proton antiporter activity"/>
    <property type="evidence" value="ECO:0007669"/>
    <property type="project" value="InterPro"/>
</dbReference>
<evidence type="ECO:0000259" key="16">
    <source>
        <dbReference type="Pfam" id="PF00999"/>
    </source>
</evidence>
<evidence type="ECO:0000256" key="13">
    <source>
        <dbReference type="SAM" id="MobiDB-lite"/>
    </source>
</evidence>
<evidence type="ECO:0000313" key="19">
    <source>
        <dbReference type="Proteomes" id="UP001333110"/>
    </source>
</evidence>
<evidence type="ECO:0000256" key="10">
    <source>
        <dbReference type="ARBA" id="ARBA00023136"/>
    </source>
</evidence>
<feature type="transmembrane region" description="Helical" evidence="14">
    <location>
        <begin position="289"/>
        <end position="310"/>
    </location>
</feature>
<comment type="subcellular location">
    <subcellularLocation>
        <location evidence="1">Cell membrane</location>
        <topology evidence="1">Multi-pass membrane protein</topology>
    </subcellularLocation>
</comment>
<evidence type="ECO:0000256" key="14">
    <source>
        <dbReference type="SAM" id="Phobius"/>
    </source>
</evidence>
<dbReference type="GO" id="GO:0015386">
    <property type="term" value="F:potassium:proton antiporter activity"/>
    <property type="evidence" value="ECO:0007669"/>
    <property type="project" value="TreeGrafter"/>
</dbReference>
<dbReference type="Gene3D" id="6.10.250.2020">
    <property type="match status" value="1"/>
</dbReference>
<feature type="domain" description="Sodium/hydrogen exchanger regulatory region" evidence="17">
    <location>
        <begin position="718"/>
        <end position="817"/>
    </location>
</feature>
<dbReference type="InterPro" id="IPR032103">
    <property type="entry name" value="NHE_CaM-bd"/>
</dbReference>
<protein>
    <recommendedName>
        <fullName evidence="12">Sodium/hydrogen exchanger</fullName>
    </recommendedName>
</protein>
<dbReference type="Pfam" id="PF16644">
    <property type="entry name" value="NEXCaM_BD"/>
    <property type="match status" value="1"/>
</dbReference>
<feature type="transmembrane region" description="Helical" evidence="14">
    <location>
        <begin position="447"/>
        <end position="465"/>
    </location>
</feature>
<keyword evidence="3 12" id="KW-0813">Transport</keyword>
<dbReference type="Gene3D" id="6.10.250.1040">
    <property type="match status" value="1"/>
</dbReference>
<keyword evidence="10 14" id="KW-0472">Membrane</keyword>
<evidence type="ECO:0000256" key="1">
    <source>
        <dbReference type="ARBA" id="ARBA00004651"/>
    </source>
</evidence>
<feature type="domain" description="Cation/H+ exchanger transmembrane" evidence="16">
    <location>
        <begin position="96"/>
        <end position="495"/>
    </location>
</feature>
<dbReference type="GO" id="GO:0098719">
    <property type="term" value="P:sodium ion import across plasma membrane"/>
    <property type="evidence" value="ECO:0007669"/>
    <property type="project" value="TreeGrafter"/>
</dbReference>
<evidence type="ECO:0000256" key="5">
    <source>
        <dbReference type="ARBA" id="ARBA00022475"/>
    </source>
</evidence>
<reference evidence="18 19" key="1">
    <citation type="journal article" date="2023" name="J. Hered.">
        <title>Chromosome-level genome of the wood stork (Mycteria americana) provides insight into avian chromosome evolution.</title>
        <authorList>
            <person name="Flamio R. Jr."/>
            <person name="Ramstad K.M."/>
        </authorList>
    </citation>
    <scope>NUCLEOTIDE SEQUENCE [LARGE SCALE GENOMIC DNA]</scope>
    <source>
        <strain evidence="18">JAX WOST 10</strain>
    </source>
</reference>
<evidence type="ECO:0000256" key="7">
    <source>
        <dbReference type="ARBA" id="ARBA00022989"/>
    </source>
</evidence>
<dbReference type="NCBIfam" id="TIGR00840">
    <property type="entry name" value="b_cpa1"/>
    <property type="match status" value="1"/>
</dbReference>
<dbReference type="EMBL" id="JAUNZN010000001">
    <property type="protein sequence ID" value="KAK4829563.1"/>
    <property type="molecule type" value="Genomic_DNA"/>
</dbReference>
<dbReference type="InterPro" id="IPR006153">
    <property type="entry name" value="Cation/H_exchanger_TM"/>
</dbReference>
<evidence type="ECO:0000256" key="9">
    <source>
        <dbReference type="ARBA" id="ARBA00023065"/>
    </source>
</evidence>
<dbReference type="AlphaFoldDB" id="A0AAN7SIK0"/>
<dbReference type="PANTHER" id="PTHR10110">
    <property type="entry name" value="SODIUM/HYDROGEN EXCHANGER"/>
    <property type="match status" value="1"/>
</dbReference>
<feature type="compositionally biased region" description="Polar residues" evidence="13">
    <location>
        <begin position="868"/>
        <end position="881"/>
    </location>
</feature>
<name>A0AAN7SIK0_MYCAM</name>
<dbReference type="GO" id="GO:0051453">
    <property type="term" value="P:regulation of intracellular pH"/>
    <property type="evidence" value="ECO:0007669"/>
    <property type="project" value="TreeGrafter"/>
</dbReference>
<keyword evidence="6 12" id="KW-0812">Transmembrane</keyword>